<dbReference type="STRING" id="227941.CCA_00844"/>
<reference evidence="2 3" key="1">
    <citation type="journal article" date="2003" name="Nucleic Acids Res.">
        <title>Genome sequence of Chlamydophila caviae (Chlamydia psittaci GPIC): examining the role of niche-specific genes in the evolution of the Chlamydiaceae.</title>
        <authorList>
            <person name="Read T.D."/>
            <person name="Myers G.S.A."/>
            <person name="Brunham R.C."/>
            <person name="Nelson W.C."/>
            <person name="Paulsen I.T."/>
            <person name="Heidelberg J.F."/>
            <person name="Holtzapple E.K."/>
            <person name="Khouri H.M."/>
            <person name="Federova N.B."/>
            <person name="Carty H.A."/>
            <person name="Umayam L.A."/>
            <person name="Haft D.H."/>
            <person name="Peterson J.D."/>
            <person name="Beanan M.J."/>
            <person name="White O."/>
            <person name="Salzberg S.L."/>
            <person name="Hsia R.-C."/>
            <person name="McClarty G."/>
            <person name="Rank R.G."/>
            <person name="Bavoil P.M."/>
            <person name="Fraser C.M."/>
        </authorList>
    </citation>
    <scope>NUCLEOTIDE SEQUENCE [LARGE SCALE GENOMIC DNA]</scope>
    <source>
        <strain evidence="3">ATCC VR-813 / DSM 19441 / 03DC25 / GPIC</strain>
    </source>
</reference>
<accession>Q821U1</accession>
<dbReference type="HOGENOM" id="CLU_1076440_0_0_0"/>
<sequence length="240" mass="27689">MTYPNPSISLILQEIIDRYLEPYYPPLAKLIPLSLKEEISKLPPAKPSPISKPISIPQPATIDKKLTNSSPPPTQDNEEPPLPTIHERVKKSSWECIPPPPDLSREEILRFRYPALEAHCVKTSLNIPCGIFVDEEKDEEVLFFNRLAKILTQQIFPSRLVLSTGHKNIFYKNKGFSLCLAPLTMMRYKMSNIRYHQSFAKDGCTWIPIYSSVYYENDPQLKRDLWVILNQLPFAYTQKS</sequence>
<protein>
    <submittedName>
        <fullName evidence="2">Uncharacterized protein</fullName>
    </submittedName>
</protein>
<dbReference type="AlphaFoldDB" id="Q821U1"/>
<evidence type="ECO:0000313" key="3">
    <source>
        <dbReference type="Proteomes" id="UP000002193"/>
    </source>
</evidence>
<evidence type="ECO:0000313" key="2">
    <source>
        <dbReference type="EMBL" id="AAP05585.1"/>
    </source>
</evidence>
<organism evidence="2 3">
    <name type="scientific">Chlamydia caviae (strain ATCC VR-813 / DSM 19441 / 03DC25 / GPIC)</name>
    <name type="common">Chlamydophila caviae</name>
    <dbReference type="NCBI Taxonomy" id="227941"/>
    <lineage>
        <taxon>Bacteria</taxon>
        <taxon>Pseudomonadati</taxon>
        <taxon>Chlamydiota</taxon>
        <taxon>Chlamydiia</taxon>
        <taxon>Chlamydiales</taxon>
        <taxon>Chlamydiaceae</taxon>
        <taxon>Chlamydia/Chlamydophila group</taxon>
        <taxon>Chlamydia</taxon>
    </lineage>
</organism>
<name>Q821U1_CHLCV</name>
<dbReference type="OrthoDB" id="17803at2"/>
<dbReference type="KEGG" id="cca:CCA_00844"/>
<dbReference type="EMBL" id="AE015925">
    <property type="protein sequence ID" value="AAP05585.1"/>
    <property type="molecule type" value="Genomic_DNA"/>
</dbReference>
<gene>
    <name evidence="2" type="ordered locus">CCA_00844</name>
</gene>
<dbReference type="RefSeq" id="WP_011006799.1">
    <property type="nucleotide sequence ID" value="NC_003361.3"/>
</dbReference>
<keyword evidence="3" id="KW-1185">Reference proteome</keyword>
<proteinExistence type="predicted"/>
<dbReference type="Proteomes" id="UP000002193">
    <property type="component" value="Chromosome"/>
</dbReference>
<feature type="region of interest" description="Disordered" evidence="1">
    <location>
        <begin position="43"/>
        <end position="83"/>
    </location>
</feature>
<feature type="compositionally biased region" description="Low complexity" evidence="1">
    <location>
        <begin position="48"/>
        <end position="59"/>
    </location>
</feature>
<evidence type="ECO:0000256" key="1">
    <source>
        <dbReference type="SAM" id="MobiDB-lite"/>
    </source>
</evidence>